<evidence type="ECO:0000313" key="2">
    <source>
        <dbReference type="Proteomes" id="UP001529369"/>
    </source>
</evidence>
<evidence type="ECO:0000313" key="1">
    <source>
        <dbReference type="EMBL" id="MDN3565441.1"/>
    </source>
</evidence>
<evidence type="ECO:0008006" key="3">
    <source>
        <dbReference type="Google" id="ProtNLM"/>
    </source>
</evidence>
<dbReference type="RefSeq" id="WP_290317272.1">
    <property type="nucleotide sequence ID" value="NZ_JAUFPN010000147.1"/>
</dbReference>
<gene>
    <name evidence="1" type="ORF">QWZ14_13815</name>
</gene>
<keyword evidence="2" id="KW-1185">Reference proteome</keyword>
<accession>A0ABT8A7P4</accession>
<proteinExistence type="predicted"/>
<dbReference type="InterPro" id="IPR029032">
    <property type="entry name" value="AhpD-like"/>
</dbReference>
<reference evidence="2" key="1">
    <citation type="journal article" date="2019" name="Int. J. Syst. Evol. Microbiol.">
        <title>The Global Catalogue of Microorganisms (GCM) 10K type strain sequencing project: providing services to taxonomists for standard genome sequencing and annotation.</title>
        <authorList>
            <consortium name="The Broad Institute Genomics Platform"/>
            <consortium name="The Broad Institute Genome Sequencing Center for Infectious Disease"/>
            <person name="Wu L."/>
            <person name="Ma J."/>
        </authorList>
    </citation>
    <scope>NUCLEOTIDE SEQUENCE [LARGE SCALE GENOMIC DNA]</scope>
    <source>
        <strain evidence="2">CECT 7131</strain>
    </source>
</reference>
<dbReference type="EMBL" id="JAUFPN010000147">
    <property type="protein sequence ID" value="MDN3565441.1"/>
    <property type="molecule type" value="Genomic_DNA"/>
</dbReference>
<protein>
    <recommendedName>
        <fullName evidence="3">CMD domain protein</fullName>
    </recommendedName>
</protein>
<organism evidence="1 2">
    <name type="scientific">Paeniroseomonas aquatica</name>
    <dbReference type="NCBI Taxonomy" id="373043"/>
    <lineage>
        <taxon>Bacteria</taxon>
        <taxon>Pseudomonadati</taxon>
        <taxon>Pseudomonadota</taxon>
        <taxon>Alphaproteobacteria</taxon>
        <taxon>Acetobacterales</taxon>
        <taxon>Acetobacteraceae</taxon>
        <taxon>Paeniroseomonas</taxon>
    </lineage>
</organism>
<comment type="caution">
    <text evidence="1">The sequence shown here is derived from an EMBL/GenBank/DDBJ whole genome shotgun (WGS) entry which is preliminary data.</text>
</comment>
<sequence>MDLVETLLGIAPGSPLAELRGQRAGIRQHTEGAWRELVLPAEPGGVSLAERAALALRVARLGGHDGLAAHIRTLPVPAEALAAAEDPVRAEGRLGLLLRYADLVAEAPERCGQAEIDALGAAGLSPQDIVAVTQLIAFIPFQIRLLAGLRALQEEAAA</sequence>
<dbReference type="SUPFAM" id="SSF69118">
    <property type="entry name" value="AhpD-like"/>
    <property type="match status" value="1"/>
</dbReference>
<dbReference type="Proteomes" id="UP001529369">
    <property type="component" value="Unassembled WGS sequence"/>
</dbReference>
<name>A0ABT8A7P4_9PROT</name>
<dbReference type="Gene3D" id="1.20.1290.10">
    <property type="entry name" value="AhpD-like"/>
    <property type="match status" value="1"/>
</dbReference>